<evidence type="ECO:0000256" key="7">
    <source>
        <dbReference type="ARBA" id="ARBA00023270"/>
    </source>
</evidence>
<comment type="subunit">
    <text evidence="9">Heterooctamer of four alpha and four beta subunits.</text>
</comment>
<dbReference type="SUPFAM" id="SSF50692">
    <property type="entry name" value="ADC-like"/>
    <property type="match status" value="1"/>
</dbReference>
<evidence type="ECO:0000313" key="11">
    <source>
        <dbReference type="EMBL" id="RWX25236.1"/>
    </source>
</evidence>
<evidence type="ECO:0000256" key="2">
    <source>
        <dbReference type="ARBA" id="ARBA00022655"/>
    </source>
</evidence>
<reference evidence="11 12" key="1">
    <citation type="submission" date="2019-01" db="EMBL/GenBank/DDBJ databases">
        <title>RHIZO-ID as a novel technology for direct rhizobia identification.</title>
        <authorList>
            <person name="De Meyer S.E."/>
        </authorList>
    </citation>
    <scope>NUCLEOTIDE SEQUENCE [LARGE SCALE GENOMIC DNA]</scope>
    <source>
        <strain evidence="11 12">WSM448</strain>
    </source>
</reference>
<feature type="binding site" evidence="9">
    <location>
        <begin position="72"/>
        <end position="74"/>
    </location>
    <ligand>
        <name>substrate</name>
    </ligand>
</feature>
<dbReference type="RefSeq" id="WP_128411754.1">
    <property type="nucleotide sequence ID" value="NZ_SBHX01000063.1"/>
</dbReference>
<keyword evidence="8 9" id="KW-0670">Pyruvate</keyword>
<keyword evidence="7 9" id="KW-0704">Schiff base</keyword>
<organism evidence="11 12">
    <name type="scientific">Rhizobium leguminosarum</name>
    <dbReference type="NCBI Taxonomy" id="384"/>
    <lineage>
        <taxon>Bacteria</taxon>
        <taxon>Pseudomonadati</taxon>
        <taxon>Pseudomonadota</taxon>
        <taxon>Alphaproteobacteria</taxon>
        <taxon>Hyphomicrobiales</taxon>
        <taxon>Rhizobiaceae</taxon>
        <taxon>Rhizobium/Agrobacterium group</taxon>
        <taxon>Rhizobium</taxon>
    </lineage>
</organism>
<dbReference type="NCBIfam" id="TIGR00223">
    <property type="entry name" value="panD"/>
    <property type="match status" value="1"/>
</dbReference>
<feature type="active site" description="Proton donor" evidence="9">
    <location>
        <position position="57"/>
    </location>
</feature>
<feature type="binding site" evidence="9">
    <location>
        <position position="56"/>
    </location>
    <ligand>
        <name>substrate</name>
    </ligand>
</feature>
<evidence type="ECO:0000256" key="9">
    <source>
        <dbReference type="HAMAP-Rule" id="MF_00446"/>
    </source>
</evidence>
<dbReference type="GO" id="GO:0006523">
    <property type="term" value="P:alanine biosynthetic process"/>
    <property type="evidence" value="ECO:0007669"/>
    <property type="project" value="InterPro"/>
</dbReference>
<comment type="function">
    <text evidence="9">Catalyzes the pyruvoyl-dependent decarboxylation of aspartate to produce beta-alanine.</text>
</comment>
<accession>A0A444HQU9</accession>
<keyword evidence="2 9" id="KW-0566">Pantothenate biosynthesis</keyword>
<keyword evidence="3 9" id="KW-0210">Decarboxylase</keyword>
<keyword evidence="1 9" id="KW-0963">Cytoplasm</keyword>
<evidence type="ECO:0000256" key="3">
    <source>
        <dbReference type="ARBA" id="ARBA00022793"/>
    </source>
</evidence>
<evidence type="ECO:0000256" key="10">
    <source>
        <dbReference type="SAM" id="MobiDB-lite"/>
    </source>
</evidence>
<feature type="modified residue" description="Pyruvic acid (Ser)" evidence="9">
    <location>
        <position position="24"/>
    </location>
</feature>
<feature type="chain" id="PRO_5023559014" description="Aspartate 1-decarboxylase beta chain" evidence="9">
    <location>
        <begin position="1"/>
        <end position="23"/>
    </location>
</feature>
<dbReference type="EMBL" id="SBHX01000063">
    <property type="protein sequence ID" value="RWX25236.1"/>
    <property type="molecule type" value="Genomic_DNA"/>
</dbReference>
<feature type="region of interest" description="Disordered" evidence="10">
    <location>
        <begin position="132"/>
        <end position="173"/>
    </location>
</feature>
<keyword evidence="4 9" id="KW-0068">Autocatalytic cleavage</keyword>
<comment type="pathway">
    <text evidence="9">Cofactor biosynthesis; (R)-pantothenate biosynthesis; beta-alanine from L-aspartate: step 1/1.</text>
</comment>
<keyword evidence="6 9" id="KW-0456">Lyase</keyword>
<dbReference type="Proteomes" id="UP000283817">
    <property type="component" value="Unassembled WGS sequence"/>
</dbReference>
<comment type="caution">
    <text evidence="11">The sequence shown here is derived from an EMBL/GenBank/DDBJ whole genome shotgun (WGS) entry which is preliminary data.</text>
</comment>
<evidence type="ECO:0000313" key="12">
    <source>
        <dbReference type="Proteomes" id="UP000283817"/>
    </source>
</evidence>
<comment type="PTM">
    <text evidence="9">Is synthesized initially as an inactive proenzyme, which is activated by self-cleavage at a specific serine bond to produce a beta-subunit with a hydroxyl group at its C-terminus and an alpha-subunit with a pyruvoyl group at its N-terminus.</text>
</comment>
<proteinExistence type="inferred from homology"/>
<dbReference type="HAMAP" id="MF_00446">
    <property type="entry name" value="PanD"/>
    <property type="match status" value="1"/>
</dbReference>
<evidence type="ECO:0000256" key="1">
    <source>
        <dbReference type="ARBA" id="ARBA00022490"/>
    </source>
</evidence>
<dbReference type="GO" id="GO:0015940">
    <property type="term" value="P:pantothenate biosynthetic process"/>
    <property type="evidence" value="ECO:0007669"/>
    <property type="project" value="UniProtKB-UniRule"/>
</dbReference>
<dbReference type="CDD" id="cd06919">
    <property type="entry name" value="Asp_decarbox"/>
    <property type="match status" value="1"/>
</dbReference>
<dbReference type="GO" id="GO:0004068">
    <property type="term" value="F:aspartate 1-decarboxylase activity"/>
    <property type="evidence" value="ECO:0007669"/>
    <property type="project" value="UniProtKB-UniRule"/>
</dbReference>
<keyword evidence="5 9" id="KW-0865">Zymogen</keyword>
<dbReference type="UniPathway" id="UPA00028">
    <property type="reaction ID" value="UER00002"/>
</dbReference>
<feature type="chain" id="PRO_5023559013" description="Aspartate 1-decarboxylase alpha chain" evidence="9">
    <location>
        <begin position="24"/>
        <end position="173"/>
    </location>
</feature>
<gene>
    <name evidence="9" type="primary">panD</name>
    <name evidence="11" type="ORF">EHI47_26365</name>
</gene>
<dbReference type="InterPro" id="IPR009010">
    <property type="entry name" value="Asp_de-COase-like_dom_sf"/>
</dbReference>
<comment type="subcellular location">
    <subcellularLocation>
        <location evidence="9">Cytoplasm</location>
    </subcellularLocation>
</comment>
<dbReference type="GO" id="GO:0005829">
    <property type="term" value="C:cytosol"/>
    <property type="evidence" value="ECO:0007669"/>
    <property type="project" value="TreeGrafter"/>
</dbReference>
<dbReference type="PANTHER" id="PTHR21012:SF0">
    <property type="entry name" value="ASPARTATE 1-DECARBOXYLASE"/>
    <property type="match status" value="1"/>
</dbReference>
<comment type="catalytic activity">
    <reaction evidence="9">
        <text>L-aspartate + H(+) = beta-alanine + CO2</text>
        <dbReference type="Rhea" id="RHEA:19497"/>
        <dbReference type="ChEBI" id="CHEBI:15378"/>
        <dbReference type="ChEBI" id="CHEBI:16526"/>
        <dbReference type="ChEBI" id="CHEBI:29991"/>
        <dbReference type="ChEBI" id="CHEBI:57966"/>
        <dbReference type="EC" id="4.1.1.11"/>
    </reaction>
</comment>
<dbReference type="Pfam" id="PF02261">
    <property type="entry name" value="Asp_decarbox"/>
    <property type="match status" value="1"/>
</dbReference>
<dbReference type="AlphaFoldDB" id="A0A444HQU9"/>
<dbReference type="EC" id="4.1.1.11" evidence="9"/>
<evidence type="ECO:0000256" key="8">
    <source>
        <dbReference type="ARBA" id="ARBA00023317"/>
    </source>
</evidence>
<comment type="similarity">
    <text evidence="9">Belongs to the PanD family.</text>
</comment>
<evidence type="ECO:0000256" key="5">
    <source>
        <dbReference type="ARBA" id="ARBA00023145"/>
    </source>
</evidence>
<evidence type="ECO:0000256" key="6">
    <source>
        <dbReference type="ARBA" id="ARBA00023239"/>
    </source>
</evidence>
<dbReference type="PANTHER" id="PTHR21012">
    <property type="entry name" value="ASPARTATE 1-DECARBOXYLASE"/>
    <property type="match status" value="1"/>
</dbReference>
<comment type="cofactor">
    <cofactor evidence="9">
        <name>pyruvate</name>
        <dbReference type="ChEBI" id="CHEBI:15361"/>
    </cofactor>
    <text evidence="9">Binds 1 pyruvoyl group covalently per subunit.</text>
</comment>
<protein>
    <recommendedName>
        <fullName evidence="9">Aspartate 1-decarboxylase</fullName>
        <ecNumber evidence="9">4.1.1.11</ecNumber>
    </recommendedName>
    <alternativeName>
        <fullName evidence="9">Aspartate alpha-decarboxylase</fullName>
    </alternativeName>
    <component>
        <recommendedName>
            <fullName evidence="9">Aspartate 1-decarboxylase beta chain</fullName>
        </recommendedName>
    </component>
    <component>
        <recommendedName>
            <fullName evidence="9">Aspartate 1-decarboxylase alpha chain</fullName>
        </recommendedName>
    </component>
</protein>
<sequence length="173" mass="18780">MRKVVAAKLHGITVTDADLNYHGSITLDPDHCDEVGIFPLEFVDIWNKASGARISTYVIYGERGSRCCVLNGAAARTCQVGDEIIVCSSAYIDKEQIAEIKPRVLTFNPDNSVRDRMFYDATLQEDETATFALREGSPAGRSPPQPEPLADDSESGIDGGIPPGNKPPRNSVQ</sequence>
<evidence type="ECO:0000256" key="4">
    <source>
        <dbReference type="ARBA" id="ARBA00022813"/>
    </source>
</evidence>
<feature type="active site" description="Schiff-base intermediate with substrate; via pyruvic acid" evidence="9">
    <location>
        <position position="24"/>
    </location>
</feature>
<name>A0A444HQU9_RHILE</name>
<dbReference type="InterPro" id="IPR003190">
    <property type="entry name" value="Asp_decarbox"/>
</dbReference>
<dbReference type="Gene3D" id="2.40.40.20">
    <property type="match status" value="1"/>
</dbReference>